<accession>A0A094X6Y3</accession>
<protein>
    <submittedName>
        <fullName evidence="1">Uncharacterized protein</fullName>
    </submittedName>
</protein>
<comment type="caution">
    <text evidence="1">The sequence shown here is derived from an EMBL/GenBank/DDBJ whole genome shotgun (WGS) entry which is preliminary data.</text>
</comment>
<reference evidence="1 2" key="1">
    <citation type="submission" date="2014-06" db="EMBL/GenBank/DDBJ databases">
        <title>Draft genome sequence of iron oxidizing acidophile Leptospirillum ferriphilum DSM14647.</title>
        <authorList>
            <person name="Cardenas J.P."/>
            <person name="Lazcano M."/>
            <person name="Ossandon F.J."/>
            <person name="Corbett M."/>
            <person name="Holmes D.S."/>
            <person name="Watkin E."/>
        </authorList>
    </citation>
    <scope>NUCLEOTIDE SEQUENCE [LARGE SCALE GENOMIC DNA]</scope>
    <source>
        <strain evidence="1 2">DSM 14647</strain>
    </source>
</reference>
<evidence type="ECO:0000313" key="1">
    <source>
        <dbReference type="EMBL" id="KGA94314.1"/>
    </source>
</evidence>
<dbReference type="Proteomes" id="UP000029452">
    <property type="component" value="Unassembled WGS sequence"/>
</dbReference>
<dbReference type="PATRIC" id="fig|178606.4.peg.886"/>
<evidence type="ECO:0000313" key="2">
    <source>
        <dbReference type="Proteomes" id="UP000029452"/>
    </source>
</evidence>
<dbReference type="EMBL" id="JPGK01000003">
    <property type="protein sequence ID" value="KGA94314.1"/>
    <property type="molecule type" value="Genomic_DNA"/>
</dbReference>
<sequence>MPESVSDNPLIRVLAAVLKQWGCQKVFLILNILKLKIK</sequence>
<proteinExistence type="predicted"/>
<dbReference type="AlphaFoldDB" id="A0A094X6Y3"/>
<name>A0A094X6Y3_9BACT</name>
<organism evidence="1 2">
    <name type="scientific">Leptospirillum ferriphilum</name>
    <dbReference type="NCBI Taxonomy" id="178606"/>
    <lineage>
        <taxon>Bacteria</taxon>
        <taxon>Pseudomonadati</taxon>
        <taxon>Nitrospirota</taxon>
        <taxon>Nitrospiria</taxon>
        <taxon>Nitrospirales</taxon>
        <taxon>Nitrospiraceae</taxon>
        <taxon>Leptospirillum</taxon>
    </lineage>
</organism>
<gene>
    <name evidence="1" type="ORF">LptCag_1077</name>
</gene>